<sequence length="254" mass="29221">MQSEELINFYSVIIGTELLNGRRKDAHFSFLNQELLKRGWRHKASFIIEDDPSLMENIYNLIKADKYSVMFSYGGIGSTPDDLTRQVAAKVFTNGEMQFQQEAKKLIEEQFKEEAYPHRINMSYLPINAKLLDNVVNNVPGFYLENRFFFTPGFPSMSQAMVMQALDTYYAKNSVIKYRLSLTATCGESTLIDIMKKVDSNVELSSLPKFVDGVRKTVISLNSVDKNKVESNFSMFKEYLDKNQIEYVLKDISI</sequence>
<dbReference type="InterPro" id="IPR036425">
    <property type="entry name" value="MoaB/Mog-like_dom_sf"/>
</dbReference>
<protein>
    <submittedName>
        <fullName evidence="2">Molybdopterin-binding protein</fullName>
    </submittedName>
</protein>
<comment type="caution">
    <text evidence="2">The sequence shown here is derived from an EMBL/GenBank/DDBJ whole genome shotgun (WGS) entry which is preliminary data.</text>
</comment>
<dbReference type="InterPro" id="IPR001453">
    <property type="entry name" value="MoaB/Mog_dom"/>
</dbReference>
<dbReference type="EMBL" id="NXID01000005">
    <property type="protein sequence ID" value="RXK16639.1"/>
    <property type="molecule type" value="Genomic_DNA"/>
</dbReference>
<dbReference type="PANTHER" id="PTHR13939:SF0">
    <property type="entry name" value="NMN AMIDOHYDROLASE-LIKE PROTEIN YFAY"/>
    <property type="match status" value="1"/>
</dbReference>
<dbReference type="RefSeq" id="WP_114841451.1">
    <property type="nucleotide sequence ID" value="NZ_CP031219.1"/>
</dbReference>
<dbReference type="Proteomes" id="UP000290092">
    <property type="component" value="Unassembled WGS sequence"/>
</dbReference>
<evidence type="ECO:0000313" key="3">
    <source>
        <dbReference type="Proteomes" id="UP000290092"/>
    </source>
</evidence>
<accession>A0AAX2AK61</accession>
<name>A0AAX2AK61_9BACT</name>
<feature type="domain" description="MoaB/Mog" evidence="1">
    <location>
        <begin position="10"/>
        <end position="173"/>
    </location>
</feature>
<dbReference type="KEGG" id="amyt:AMYT_0998"/>
<reference evidence="2 3" key="1">
    <citation type="submission" date="2017-09" db="EMBL/GenBank/DDBJ databases">
        <title>Genomics of the genus Arcobacter.</title>
        <authorList>
            <person name="Perez-Cataluna A."/>
            <person name="Figueras M.J."/>
            <person name="Salas-Masso N."/>
        </authorList>
    </citation>
    <scope>NUCLEOTIDE SEQUENCE [LARGE SCALE GENOMIC DNA]</scope>
    <source>
        <strain evidence="2 3">CECT 7386</strain>
    </source>
</reference>
<keyword evidence="3" id="KW-1185">Reference proteome</keyword>
<dbReference type="Pfam" id="PF00994">
    <property type="entry name" value="MoCF_biosynth"/>
    <property type="match status" value="1"/>
</dbReference>
<dbReference type="SMART" id="SM00852">
    <property type="entry name" value="MoCF_biosynth"/>
    <property type="match status" value="1"/>
</dbReference>
<dbReference type="Gene3D" id="3.40.980.10">
    <property type="entry name" value="MoaB/Mog-like domain"/>
    <property type="match status" value="1"/>
</dbReference>
<dbReference type="AlphaFoldDB" id="A0AAX2AK61"/>
<evidence type="ECO:0000259" key="1">
    <source>
        <dbReference type="SMART" id="SM00852"/>
    </source>
</evidence>
<dbReference type="PANTHER" id="PTHR13939">
    <property type="entry name" value="NICOTINAMIDE-NUCLEOTIDE AMIDOHYDROLASE PNCC"/>
    <property type="match status" value="1"/>
</dbReference>
<dbReference type="InterPro" id="IPR050101">
    <property type="entry name" value="CinA"/>
</dbReference>
<proteinExistence type="predicted"/>
<dbReference type="SUPFAM" id="SSF53218">
    <property type="entry name" value="Molybdenum cofactor biosynthesis proteins"/>
    <property type="match status" value="1"/>
</dbReference>
<organism evidence="2 3">
    <name type="scientific">Malaciobacter mytili LMG 24559</name>
    <dbReference type="NCBI Taxonomy" id="1032238"/>
    <lineage>
        <taxon>Bacteria</taxon>
        <taxon>Pseudomonadati</taxon>
        <taxon>Campylobacterota</taxon>
        <taxon>Epsilonproteobacteria</taxon>
        <taxon>Campylobacterales</taxon>
        <taxon>Arcobacteraceae</taxon>
        <taxon>Malaciobacter</taxon>
    </lineage>
</organism>
<evidence type="ECO:0000313" key="2">
    <source>
        <dbReference type="EMBL" id="RXK16639.1"/>
    </source>
</evidence>
<gene>
    <name evidence="2" type="ORF">CP985_02545</name>
</gene>